<keyword evidence="2" id="KW-1185">Reference proteome</keyword>
<sequence length="148" mass="15658">MARIWATSMPRTTSETGMNLALLIVGDLHSIVAVPAAGPQNPVSPLCDALAANGGQACPDESTGDYRYRTTPATPSCPARGSRRRSILGLRAGLEESKHEIKVRTIYTDANQTLLVYGHGAGPKVGGKVWTPTSDEGGFHSTIVKIDE</sequence>
<reference evidence="1 2" key="1">
    <citation type="submission" date="2024-02" db="EMBL/GenBank/DDBJ databases">
        <title>A draft genome for the cacao thread blight pathogen Marasmius crinis-equi.</title>
        <authorList>
            <person name="Cohen S.P."/>
            <person name="Baruah I.K."/>
            <person name="Amoako-Attah I."/>
            <person name="Bukari Y."/>
            <person name="Meinhardt L.W."/>
            <person name="Bailey B.A."/>
        </authorList>
    </citation>
    <scope>NUCLEOTIDE SEQUENCE [LARGE SCALE GENOMIC DNA]</scope>
    <source>
        <strain evidence="1 2">GH-76</strain>
    </source>
</reference>
<comment type="caution">
    <text evidence="1">The sequence shown here is derived from an EMBL/GenBank/DDBJ whole genome shotgun (WGS) entry which is preliminary data.</text>
</comment>
<protein>
    <submittedName>
        <fullName evidence="1">Uncharacterized protein</fullName>
    </submittedName>
</protein>
<name>A0ABR3F8Q7_9AGAR</name>
<dbReference type="Proteomes" id="UP001465976">
    <property type="component" value="Unassembled WGS sequence"/>
</dbReference>
<accession>A0ABR3F8Q7</accession>
<evidence type="ECO:0000313" key="2">
    <source>
        <dbReference type="Proteomes" id="UP001465976"/>
    </source>
</evidence>
<dbReference type="EMBL" id="JBAHYK010000771">
    <property type="protein sequence ID" value="KAL0571436.1"/>
    <property type="molecule type" value="Genomic_DNA"/>
</dbReference>
<organism evidence="1 2">
    <name type="scientific">Marasmius crinis-equi</name>
    <dbReference type="NCBI Taxonomy" id="585013"/>
    <lineage>
        <taxon>Eukaryota</taxon>
        <taxon>Fungi</taxon>
        <taxon>Dikarya</taxon>
        <taxon>Basidiomycota</taxon>
        <taxon>Agaricomycotina</taxon>
        <taxon>Agaricomycetes</taxon>
        <taxon>Agaricomycetidae</taxon>
        <taxon>Agaricales</taxon>
        <taxon>Marasmiineae</taxon>
        <taxon>Marasmiaceae</taxon>
        <taxon>Marasmius</taxon>
    </lineage>
</organism>
<gene>
    <name evidence="1" type="ORF">V5O48_010526</name>
</gene>
<proteinExistence type="predicted"/>
<evidence type="ECO:0000313" key="1">
    <source>
        <dbReference type="EMBL" id="KAL0571436.1"/>
    </source>
</evidence>